<protein>
    <recommendedName>
        <fullName evidence="3">Cupin domain protein</fullName>
    </recommendedName>
</protein>
<dbReference type="SUPFAM" id="SSF51182">
    <property type="entry name" value="RmlC-like cupins"/>
    <property type="match status" value="1"/>
</dbReference>
<evidence type="ECO:0000313" key="1">
    <source>
        <dbReference type="EMBL" id="SFW20108.1"/>
    </source>
</evidence>
<dbReference type="AlphaFoldDB" id="A0A1K1MAD7"/>
<organism evidence="1 2">
    <name type="scientific">Cellulophaga fucicola</name>
    <dbReference type="NCBI Taxonomy" id="76595"/>
    <lineage>
        <taxon>Bacteria</taxon>
        <taxon>Pseudomonadati</taxon>
        <taxon>Bacteroidota</taxon>
        <taxon>Flavobacteriia</taxon>
        <taxon>Flavobacteriales</taxon>
        <taxon>Flavobacteriaceae</taxon>
        <taxon>Cellulophaga</taxon>
    </lineage>
</organism>
<gene>
    <name evidence="1" type="ORF">SAMN05660313_00463</name>
</gene>
<keyword evidence="2" id="KW-1185">Reference proteome</keyword>
<sequence length="113" mass="12764">MITASLTKDKIYKDGKPSLQLLMETEVSKEIRILMRKGNVMKEHKAPCPIVVEIFEGEIEFGVHNKKHLLKKGDLLSLKSNIPHDLVCTEDAIVRLSISKADTLDRVNKVINN</sequence>
<dbReference type="Gene3D" id="2.60.120.10">
    <property type="entry name" value="Jelly Rolls"/>
    <property type="match status" value="1"/>
</dbReference>
<name>A0A1K1MAD7_9FLAO</name>
<dbReference type="OrthoDB" id="997205at2"/>
<dbReference type="InterPro" id="IPR011051">
    <property type="entry name" value="RmlC_Cupin_sf"/>
</dbReference>
<accession>A0A1K1MAD7</accession>
<proteinExistence type="predicted"/>
<evidence type="ECO:0000313" key="2">
    <source>
        <dbReference type="Proteomes" id="UP000183257"/>
    </source>
</evidence>
<dbReference type="EMBL" id="FPIY01000001">
    <property type="protein sequence ID" value="SFW20108.1"/>
    <property type="molecule type" value="Genomic_DNA"/>
</dbReference>
<evidence type="ECO:0008006" key="3">
    <source>
        <dbReference type="Google" id="ProtNLM"/>
    </source>
</evidence>
<reference evidence="2" key="1">
    <citation type="submission" date="2016-11" db="EMBL/GenBank/DDBJ databases">
        <authorList>
            <person name="Varghese N."/>
            <person name="Submissions S."/>
        </authorList>
    </citation>
    <scope>NUCLEOTIDE SEQUENCE [LARGE SCALE GENOMIC DNA]</scope>
    <source>
        <strain evidence="2">DSM 24786</strain>
    </source>
</reference>
<dbReference type="InterPro" id="IPR014710">
    <property type="entry name" value="RmlC-like_jellyroll"/>
</dbReference>
<dbReference type="Proteomes" id="UP000183257">
    <property type="component" value="Unassembled WGS sequence"/>
</dbReference>
<dbReference type="STRING" id="76595.SAMN05660313_00463"/>
<dbReference type="RefSeq" id="WP_072302139.1">
    <property type="nucleotide sequence ID" value="NZ_FPIY01000001.1"/>
</dbReference>